<protein>
    <recommendedName>
        <fullName evidence="1">Integrase catalytic domain-containing protein</fullName>
    </recommendedName>
</protein>
<evidence type="ECO:0000313" key="3">
    <source>
        <dbReference type="Proteomes" id="UP000324629"/>
    </source>
</evidence>
<accession>A0A5J4NR54</accession>
<dbReference type="Proteomes" id="UP000324629">
    <property type="component" value="Unassembled WGS sequence"/>
</dbReference>
<dbReference type="EMBL" id="QNGE01001220">
    <property type="protein sequence ID" value="KAA3678105.1"/>
    <property type="molecule type" value="Genomic_DNA"/>
</dbReference>
<dbReference type="AlphaFoldDB" id="A0A5J4NR54"/>
<proteinExistence type="predicted"/>
<gene>
    <name evidence="2" type="ORF">DEA37_0011188</name>
</gene>
<dbReference type="InterPro" id="IPR036397">
    <property type="entry name" value="RNaseH_sf"/>
</dbReference>
<feature type="non-terminal residue" evidence="2">
    <location>
        <position position="1"/>
    </location>
</feature>
<name>A0A5J4NR54_9TREM</name>
<organism evidence="2 3">
    <name type="scientific">Paragonimus westermani</name>
    <dbReference type="NCBI Taxonomy" id="34504"/>
    <lineage>
        <taxon>Eukaryota</taxon>
        <taxon>Metazoa</taxon>
        <taxon>Spiralia</taxon>
        <taxon>Lophotrochozoa</taxon>
        <taxon>Platyhelminthes</taxon>
        <taxon>Trematoda</taxon>
        <taxon>Digenea</taxon>
        <taxon>Plagiorchiida</taxon>
        <taxon>Troglotremata</taxon>
        <taxon>Troglotrematidae</taxon>
        <taxon>Paragonimus</taxon>
    </lineage>
</organism>
<comment type="caution">
    <text evidence="2">The sequence shown here is derived from an EMBL/GenBank/DDBJ whole genome shotgun (WGS) entry which is preliminary data.</text>
</comment>
<dbReference type="Gene3D" id="3.30.420.10">
    <property type="entry name" value="Ribonuclease H-like superfamily/Ribonuclease H"/>
    <property type="match status" value="1"/>
</dbReference>
<dbReference type="GO" id="GO:0003676">
    <property type="term" value="F:nucleic acid binding"/>
    <property type="evidence" value="ECO:0007669"/>
    <property type="project" value="InterPro"/>
</dbReference>
<dbReference type="InterPro" id="IPR001584">
    <property type="entry name" value="Integrase_cat-core"/>
</dbReference>
<reference evidence="2 3" key="1">
    <citation type="journal article" date="2019" name="Gigascience">
        <title>Whole-genome sequence of the oriental lung fluke Paragonimus westermani.</title>
        <authorList>
            <person name="Oey H."/>
            <person name="Zakrzewski M."/>
            <person name="Narain K."/>
            <person name="Devi K.R."/>
            <person name="Agatsuma T."/>
            <person name="Nawaratna S."/>
            <person name="Gobert G.N."/>
            <person name="Jones M.K."/>
            <person name="Ragan M.A."/>
            <person name="McManus D.P."/>
            <person name="Krause L."/>
        </authorList>
    </citation>
    <scope>NUCLEOTIDE SEQUENCE [LARGE SCALE GENOMIC DNA]</scope>
    <source>
        <strain evidence="2 3">IND2009</strain>
    </source>
</reference>
<dbReference type="PROSITE" id="PS50994">
    <property type="entry name" value="INTEGRASE"/>
    <property type="match status" value="1"/>
</dbReference>
<sequence length="80" mass="8907">LKNVFCHEDVPAALFIDSSIHFTTKSLERWIKGRGCRYLFTAPRNSQSNGLAEESACTLKSVIASLTPESFVEFNRGVVD</sequence>
<keyword evidence="3" id="KW-1185">Reference proteome</keyword>
<evidence type="ECO:0000259" key="1">
    <source>
        <dbReference type="PROSITE" id="PS50994"/>
    </source>
</evidence>
<feature type="domain" description="Integrase catalytic" evidence="1">
    <location>
        <begin position="1"/>
        <end position="80"/>
    </location>
</feature>
<dbReference type="SUPFAM" id="SSF53098">
    <property type="entry name" value="Ribonuclease H-like"/>
    <property type="match status" value="1"/>
</dbReference>
<evidence type="ECO:0000313" key="2">
    <source>
        <dbReference type="EMBL" id="KAA3678105.1"/>
    </source>
</evidence>
<dbReference type="InterPro" id="IPR012337">
    <property type="entry name" value="RNaseH-like_sf"/>
</dbReference>
<dbReference type="GO" id="GO:0015074">
    <property type="term" value="P:DNA integration"/>
    <property type="evidence" value="ECO:0007669"/>
    <property type="project" value="InterPro"/>
</dbReference>